<evidence type="ECO:0000313" key="2">
    <source>
        <dbReference type="EMBL" id="KAF3851407.1"/>
    </source>
</evidence>
<sequence length="376" mass="40836">MTGLKWTWSFIFSQTLKDRLPRCLATSVSAPESSCGSDSEQLFCLSSKESASSFRVKFTAVKILHPVMASRLRSEMSNQSPSFPSGQVHQPLTGLGSHSFFATAASLAKGRRVAGLQSMNTVDDSLSSDLTRHEKHPHDHLHQHPEQDGVVARPATLDKTWSNTDVRRNADHQEYTDCLWAGHDDSNLSGQNMQLTPSWTPVQDKSSIKAGPLTGVHSIGGHSFPFSDAGHFLTEVDVSELAAAVGEEGQLVVVEVLEVQFLVFVDGACEGDHPAGGTFLQARQKQEALTELPNRAQVGQIQLHVEDVKALKGTIEGFLWFLHIGSPSPPGSGGLLRPSTLGNITLLNQLSRKYLLKSVCGPQRSQEAEGLLPFQL</sequence>
<gene>
    <name evidence="2" type="ORF">F7725_013179</name>
</gene>
<accession>A0A7J5YSL8</accession>
<dbReference type="Proteomes" id="UP000518266">
    <property type="component" value="Unassembled WGS sequence"/>
</dbReference>
<evidence type="ECO:0000313" key="3">
    <source>
        <dbReference type="Proteomes" id="UP000518266"/>
    </source>
</evidence>
<name>A0A7J5YSL8_DISMA</name>
<comment type="caution">
    <text evidence="2">The sequence shown here is derived from an EMBL/GenBank/DDBJ whole genome shotgun (WGS) entry which is preliminary data.</text>
</comment>
<feature type="region of interest" description="Disordered" evidence="1">
    <location>
        <begin position="124"/>
        <end position="153"/>
    </location>
</feature>
<feature type="compositionally biased region" description="Basic and acidic residues" evidence="1">
    <location>
        <begin position="130"/>
        <end position="147"/>
    </location>
</feature>
<keyword evidence="3" id="KW-1185">Reference proteome</keyword>
<protein>
    <submittedName>
        <fullName evidence="2">Uncharacterized protein</fullName>
    </submittedName>
</protein>
<reference evidence="2 3" key="1">
    <citation type="submission" date="2020-03" db="EMBL/GenBank/DDBJ databases">
        <title>Dissostichus mawsoni Genome sequencing and assembly.</title>
        <authorList>
            <person name="Park H."/>
        </authorList>
    </citation>
    <scope>NUCLEOTIDE SEQUENCE [LARGE SCALE GENOMIC DNA]</scope>
    <source>
        <strain evidence="2">DM0001</strain>
        <tissue evidence="2">Muscle</tissue>
    </source>
</reference>
<evidence type="ECO:0000256" key="1">
    <source>
        <dbReference type="SAM" id="MobiDB-lite"/>
    </source>
</evidence>
<organism evidence="2 3">
    <name type="scientific">Dissostichus mawsoni</name>
    <name type="common">Antarctic cod</name>
    <dbReference type="NCBI Taxonomy" id="36200"/>
    <lineage>
        <taxon>Eukaryota</taxon>
        <taxon>Metazoa</taxon>
        <taxon>Chordata</taxon>
        <taxon>Craniata</taxon>
        <taxon>Vertebrata</taxon>
        <taxon>Euteleostomi</taxon>
        <taxon>Actinopterygii</taxon>
        <taxon>Neopterygii</taxon>
        <taxon>Teleostei</taxon>
        <taxon>Neoteleostei</taxon>
        <taxon>Acanthomorphata</taxon>
        <taxon>Eupercaria</taxon>
        <taxon>Perciformes</taxon>
        <taxon>Notothenioidei</taxon>
        <taxon>Nototheniidae</taxon>
        <taxon>Dissostichus</taxon>
    </lineage>
</organism>
<dbReference type="EMBL" id="JAAKFY010000010">
    <property type="protein sequence ID" value="KAF3851407.1"/>
    <property type="molecule type" value="Genomic_DNA"/>
</dbReference>
<proteinExistence type="predicted"/>
<dbReference type="AlphaFoldDB" id="A0A7J5YSL8"/>